<dbReference type="Proteomes" id="UP000304900">
    <property type="component" value="Unassembled WGS sequence"/>
</dbReference>
<evidence type="ECO:0000256" key="1">
    <source>
        <dbReference type="SAM" id="Phobius"/>
    </source>
</evidence>
<feature type="transmembrane region" description="Helical" evidence="1">
    <location>
        <begin position="41"/>
        <end position="60"/>
    </location>
</feature>
<comment type="caution">
    <text evidence="2">The sequence shown here is derived from an EMBL/GenBank/DDBJ whole genome shotgun (WGS) entry which is preliminary data.</text>
</comment>
<evidence type="ECO:0000313" key="3">
    <source>
        <dbReference type="Proteomes" id="UP000304900"/>
    </source>
</evidence>
<keyword evidence="1" id="KW-0472">Membrane</keyword>
<gene>
    <name evidence="2" type="ORF">FDK13_33445</name>
</gene>
<accession>A0A4U6CN07</accession>
<evidence type="ECO:0000313" key="2">
    <source>
        <dbReference type="EMBL" id="TKT85740.1"/>
    </source>
</evidence>
<organism evidence="2 3">
    <name type="scientific">Dyadobacter frigoris</name>
    <dbReference type="NCBI Taxonomy" id="2576211"/>
    <lineage>
        <taxon>Bacteria</taxon>
        <taxon>Pseudomonadati</taxon>
        <taxon>Bacteroidota</taxon>
        <taxon>Cytophagia</taxon>
        <taxon>Cytophagales</taxon>
        <taxon>Spirosomataceae</taxon>
        <taxon>Dyadobacter</taxon>
    </lineage>
</organism>
<dbReference type="RefSeq" id="WP_137344371.1">
    <property type="nucleotide sequence ID" value="NZ_SZVO01000028.1"/>
</dbReference>
<dbReference type="EMBL" id="SZVO01000028">
    <property type="protein sequence ID" value="TKT85740.1"/>
    <property type="molecule type" value="Genomic_DNA"/>
</dbReference>
<keyword evidence="1" id="KW-0812">Transmembrane</keyword>
<dbReference type="OrthoDB" id="9840732at2"/>
<sequence>MFYDFNRHKRPAASENKTLEIRSFRARLQNLLARIPEKIKMPVLILLISLTGLGFLRLIIDGITTEQLPEFSKSDSWQYYWKSPQPFEKYLNSLEYVHIQDSLSNSSPKR</sequence>
<keyword evidence="3" id="KW-1185">Reference proteome</keyword>
<reference evidence="2 3" key="1">
    <citation type="submission" date="2019-05" db="EMBL/GenBank/DDBJ databases">
        <title>Dyadobacter AR-3-8 sp. nov., isolated from arctic soil.</title>
        <authorList>
            <person name="Chaudhary D.K."/>
        </authorList>
    </citation>
    <scope>NUCLEOTIDE SEQUENCE [LARGE SCALE GENOMIC DNA]</scope>
    <source>
        <strain evidence="2 3">AR-3-8</strain>
    </source>
</reference>
<proteinExistence type="predicted"/>
<dbReference type="AlphaFoldDB" id="A0A4U6CN07"/>
<protein>
    <submittedName>
        <fullName evidence="2">Uncharacterized protein</fullName>
    </submittedName>
</protein>
<name>A0A4U6CN07_9BACT</name>
<keyword evidence="1" id="KW-1133">Transmembrane helix</keyword>